<keyword evidence="8 10" id="KW-0131">Cell cycle</keyword>
<evidence type="ECO:0000259" key="14">
    <source>
        <dbReference type="Pfam" id="PF08245"/>
    </source>
</evidence>
<dbReference type="GO" id="GO:0047480">
    <property type="term" value="F:UDP-N-acetylmuramoyl-tripeptide-D-alanyl-D-alanine ligase activity"/>
    <property type="evidence" value="ECO:0007669"/>
    <property type="project" value="UniProtKB-UniRule"/>
</dbReference>
<dbReference type="InterPro" id="IPR035911">
    <property type="entry name" value="MurE/MurF_N"/>
</dbReference>
<evidence type="ECO:0000256" key="2">
    <source>
        <dbReference type="ARBA" id="ARBA00022598"/>
    </source>
</evidence>
<evidence type="ECO:0000256" key="8">
    <source>
        <dbReference type="ARBA" id="ARBA00023306"/>
    </source>
</evidence>
<accession>A0A841R2D2</accession>
<dbReference type="InterPro" id="IPR036565">
    <property type="entry name" value="Mur-like_cat_sf"/>
</dbReference>
<dbReference type="GO" id="GO:0005737">
    <property type="term" value="C:cytoplasm"/>
    <property type="evidence" value="ECO:0007669"/>
    <property type="project" value="UniProtKB-SubCell"/>
</dbReference>
<dbReference type="EMBL" id="JACHHI010000001">
    <property type="protein sequence ID" value="MBB6477287.1"/>
    <property type="molecule type" value="Genomic_DNA"/>
</dbReference>
<evidence type="ECO:0000256" key="5">
    <source>
        <dbReference type="ARBA" id="ARBA00022840"/>
    </source>
</evidence>
<dbReference type="GeneID" id="93485599"/>
<dbReference type="SUPFAM" id="SSF63418">
    <property type="entry name" value="MurE/MurF N-terminal domain"/>
    <property type="match status" value="1"/>
</dbReference>
<evidence type="ECO:0000256" key="4">
    <source>
        <dbReference type="ARBA" id="ARBA00022741"/>
    </source>
</evidence>
<comment type="function">
    <text evidence="10 11">Involved in cell wall formation. Catalyzes the final step in the synthesis of UDP-N-acetylmuramoyl-pentapeptide, the precursor of murein.</text>
</comment>
<dbReference type="InterPro" id="IPR004101">
    <property type="entry name" value="Mur_ligase_C"/>
</dbReference>
<evidence type="ECO:0000256" key="10">
    <source>
        <dbReference type="HAMAP-Rule" id="MF_02019"/>
    </source>
</evidence>
<evidence type="ECO:0000313" key="16">
    <source>
        <dbReference type="Proteomes" id="UP000591941"/>
    </source>
</evidence>
<dbReference type="SUPFAM" id="SSF53244">
    <property type="entry name" value="MurD-like peptide ligases, peptide-binding domain"/>
    <property type="match status" value="1"/>
</dbReference>
<sequence length="454" mass="48999">MAEFTEAEIIQATAAVKLQGPEDVAVDNISTDTRGELSGDLFVPLKGERFNGHDYLQQAVEKGVVAVLCDQDIVELPKEVAVYRVKQTRRALEDLAAYHRRRFALPVIAVTGSSGKTTTKELIASVLAQKFRVHKTEKNYNNEIGLAQTLLSLQPEDEVCVVEMGMRARGEIKRLAEIAAPTVGVVTNVGVAHLERLGSQDAIAAAKQELIESIPENGTAVLNWNDKRVRNMASVCRGRVISYGIEPQANVQALDIQYGLGKTKFTCRIFDEVFPVTLPLLGAHNVANALAAVAVARVLGLPANRIQRALAEAVSGELRQEVVDRNGVRFINDAYNANPLSMAASLASLSQFGEGRYVAVIGDMLELGPDEVAMHEELAAAVISAGITELITVGPLAHALGDAVKKQAHVNVRSVTNTSEVMPLLKSLLQVGDIVLIKGSHALRLDTLVTEWNK</sequence>
<evidence type="ECO:0000313" key="15">
    <source>
        <dbReference type="EMBL" id="MBB6477287.1"/>
    </source>
</evidence>
<dbReference type="Pfam" id="PF02875">
    <property type="entry name" value="Mur_ligase_C"/>
    <property type="match status" value="1"/>
</dbReference>
<dbReference type="HAMAP" id="MF_02019">
    <property type="entry name" value="MurF"/>
    <property type="match status" value="1"/>
</dbReference>
<dbReference type="Proteomes" id="UP000591941">
    <property type="component" value="Unassembled WGS sequence"/>
</dbReference>
<evidence type="ECO:0000256" key="6">
    <source>
        <dbReference type="ARBA" id="ARBA00022960"/>
    </source>
</evidence>
<dbReference type="EC" id="6.3.2.10" evidence="10 11"/>
<keyword evidence="5 10" id="KW-0067">ATP-binding</keyword>
<evidence type="ECO:0000259" key="13">
    <source>
        <dbReference type="Pfam" id="PF02875"/>
    </source>
</evidence>
<dbReference type="InterPro" id="IPR000713">
    <property type="entry name" value="Mur_ligase_N"/>
</dbReference>
<keyword evidence="16" id="KW-1185">Reference proteome</keyword>
<keyword evidence="4 10" id="KW-0547">Nucleotide-binding</keyword>
<keyword evidence="7 10" id="KW-0573">Peptidoglycan synthesis</keyword>
<dbReference type="Gene3D" id="3.40.1390.10">
    <property type="entry name" value="MurE/MurF, N-terminal domain"/>
    <property type="match status" value="1"/>
</dbReference>
<dbReference type="Pfam" id="PF08245">
    <property type="entry name" value="Mur_ligase_M"/>
    <property type="match status" value="1"/>
</dbReference>
<evidence type="ECO:0000259" key="12">
    <source>
        <dbReference type="Pfam" id="PF01225"/>
    </source>
</evidence>
<organism evidence="15 16">
    <name type="scientific">Negativicoccus succinicivorans</name>
    <dbReference type="NCBI Taxonomy" id="620903"/>
    <lineage>
        <taxon>Bacteria</taxon>
        <taxon>Bacillati</taxon>
        <taxon>Bacillota</taxon>
        <taxon>Negativicutes</taxon>
        <taxon>Veillonellales</taxon>
        <taxon>Veillonellaceae</taxon>
        <taxon>Negativicoccus</taxon>
    </lineage>
</organism>
<comment type="catalytic activity">
    <reaction evidence="10 11">
        <text>D-alanyl-D-alanine + UDP-N-acetyl-alpha-D-muramoyl-L-alanyl-gamma-D-glutamyl-meso-2,6-diaminopimelate + ATP = UDP-N-acetyl-alpha-D-muramoyl-L-alanyl-gamma-D-glutamyl-meso-2,6-diaminopimeloyl-D-alanyl-D-alanine + ADP + phosphate + H(+)</text>
        <dbReference type="Rhea" id="RHEA:28374"/>
        <dbReference type="ChEBI" id="CHEBI:15378"/>
        <dbReference type="ChEBI" id="CHEBI:30616"/>
        <dbReference type="ChEBI" id="CHEBI:43474"/>
        <dbReference type="ChEBI" id="CHEBI:57822"/>
        <dbReference type="ChEBI" id="CHEBI:61386"/>
        <dbReference type="ChEBI" id="CHEBI:83905"/>
        <dbReference type="ChEBI" id="CHEBI:456216"/>
        <dbReference type="EC" id="6.3.2.10"/>
    </reaction>
</comment>
<dbReference type="GO" id="GO:0008360">
    <property type="term" value="P:regulation of cell shape"/>
    <property type="evidence" value="ECO:0007669"/>
    <property type="project" value="UniProtKB-KW"/>
</dbReference>
<dbReference type="InterPro" id="IPR036615">
    <property type="entry name" value="Mur_ligase_C_dom_sf"/>
</dbReference>
<dbReference type="OrthoDB" id="9801978at2"/>
<name>A0A841R2D2_9FIRM</name>
<dbReference type="AlphaFoldDB" id="A0A841R2D2"/>
<dbReference type="RefSeq" id="WP_159821823.1">
    <property type="nucleotide sequence ID" value="NZ_CABWNB010000001.1"/>
</dbReference>
<dbReference type="Pfam" id="PF01225">
    <property type="entry name" value="Mur_ligase"/>
    <property type="match status" value="1"/>
</dbReference>
<feature type="binding site" evidence="10">
    <location>
        <begin position="112"/>
        <end position="118"/>
    </location>
    <ligand>
        <name>ATP</name>
        <dbReference type="ChEBI" id="CHEBI:30616"/>
    </ligand>
</feature>
<feature type="domain" description="Mur ligase N-terminal catalytic" evidence="12">
    <location>
        <begin position="26"/>
        <end position="99"/>
    </location>
</feature>
<dbReference type="SUPFAM" id="SSF53623">
    <property type="entry name" value="MurD-like peptide ligases, catalytic domain"/>
    <property type="match status" value="1"/>
</dbReference>
<proteinExistence type="inferred from homology"/>
<evidence type="ECO:0000256" key="11">
    <source>
        <dbReference type="RuleBase" id="RU004136"/>
    </source>
</evidence>
<comment type="subcellular location">
    <subcellularLocation>
        <location evidence="10 11">Cytoplasm</location>
    </subcellularLocation>
</comment>
<comment type="caution">
    <text evidence="15">The sequence shown here is derived from an EMBL/GenBank/DDBJ whole genome shotgun (WGS) entry which is preliminary data.</text>
</comment>
<evidence type="ECO:0000256" key="1">
    <source>
        <dbReference type="ARBA" id="ARBA00022490"/>
    </source>
</evidence>
<evidence type="ECO:0000256" key="3">
    <source>
        <dbReference type="ARBA" id="ARBA00022618"/>
    </source>
</evidence>
<keyword evidence="6 10" id="KW-0133">Cell shape</keyword>
<keyword evidence="3 10" id="KW-0132">Cell division</keyword>
<keyword evidence="2 10" id="KW-0436">Ligase</keyword>
<dbReference type="GO" id="GO:0071555">
    <property type="term" value="P:cell wall organization"/>
    <property type="evidence" value="ECO:0007669"/>
    <property type="project" value="UniProtKB-KW"/>
</dbReference>
<comment type="pathway">
    <text evidence="10 11">Cell wall biogenesis; peptidoglycan biosynthesis.</text>
</comment>
<comment type="similarity">
    <text evidence="10">Belongs to the MurCDEF family. MurF subfamily.</text>
</comment>
<dbReference type="GO" id="GO:0051301">
    <property type="term" value="P:cell division"/>
    <property type="evidence" value="ECO:0007669"/>
    <property type="project" value="UniProtKB-KW"/>
</dbReference>
<dbReference type="GO" id="GO:0009252">
    <property type="term" value="P:peptidoglycan biosynthetic process"/>
    <property type="evidence" value="ECO:0007669"/>
    <property type="project" value="UniProtKB-UniRule"/>
</dbReference>
<dbReference type="InterPro" id="IPR005863">
    <property type="entry name" value="UDP-N-AcMur_synth"/>
</dbReference>
<dbReference type="PANTHER" id="PTHR43024">
    <property type="entry name" value="UDP-N-ACETYLMURAMOYL-TRIPEPTIDE--D-ALANYL-D-ALANINE LIGASE"/>
    <property type="match status" value="1"/>
</dbReference>
<dbReference type="Gene3D" id="3.90.190.20">
    <property type="entry name" value="Mur ligase, C-terminal domain"/>
    <property type="match status" value="1"/>
</dbReference>
<evidence type="ECO:0000256" key="9">
    <source>
        <dbReference type="ARBA" id="ARBA00023316"/>
    </source>
</evidence>
<dbReference type="Gene3D" id="3.40.1190.10">
    <property type="entry name" value="Mur-like, catalytic domain"/>
    <property type="match status" value="1"/>
</dbReference>
<keyword evidence="1 10" id="KW-0963">Cytoplasm</keyword>
<dbReference type="GO" id="GO:0005524">
    <property type="term" value="F:ATP binding"/>
    <property type="evidence" value="ECO:0007669"/>
    <property type="project" value="UniProtKB-UniRule"/>
</dbReference>
<evidence type="ECO:0000256" key="7">
    <source>
        <dbReference type="ARBA" id="ARBA00022984"/>
    </source>
</evidence>
<feature type="domain" description="Mur ligase central" evidence="14">
    <location>
        <begin position="110"/>
        <end position="296"/>
    </location>
</feature>
<dbReference type="PANTHER" id="PTHR43024:SF1">
    <property type="entry name" value="UDP-N-ACETYLMURAMOYL-TRIPEPTIDE--D-ALANYL-D-ALANINE LIGASE"/>
    <property type="match status" value="1"/>
</dbReference>
<keyword evidence="9 10" id="KW-0961">Cell wall biogenesis/degradation</keyword>
<dbReference type="NCBIfam" id="TIGR01143">
    <property type="entry name" value="murF"/>
    <property type="match status" value="1"/>
</dbReference>
<dbReference type="UniPathway" id="UPA00219"/>
<feature type="domain" description="Mur ligase C-terminal" evidence="13">
    <location>
        <begin position="319"/>
        <end position="440"/>
    </location>
</feature>
<dbReference type="InterPro" id="IPR013221">
    <property type="entry name" value="Mur_ligase_cen"/>
</dbReference>
<reference evidence="15 16" key="1">
    <citation type="submission" date="2020-08" db="EMBL/GenBank/DDBJ databases">
        <title>Genomic Encyclopedia of Type Strains, Phase IV (KMG-IV): sequencing the most valuable type-strain genomes for metagenomic binning, comparative biology and taxonomic classification.</title>
        <authorList>
            <person name="Goeker M."/>
        </authorList>
    </citation>
    <scope>NUCLEOTIDE SEQUENCE [LARGE SCALE GENOMIC DNA]</scope>
    <source>
        <strain evidence="15 16">DSM 21255</strain>
    </source>
</reference>
<protein>
    <recommendedName>
        <fullName evidence="10 11">UDP-N-acetylmuramoyl-tripeptide--D-alanyl-D-alanine ligase</fullName>
        <ecNumber evidence="10 11">6.3.2.10</ecNumber>
    </recommendedName>
    <alternativeName>
        <fullName evidence="10">D-alanyl-D-alanine-adding enzyme</fullName>
    </alternativeName>
</protein>
<gene>
    <name evidence="10" type="primary">murF</name>
    <name evidence="15" type="ORF">HNR45_000309</name>
</gene>
<dbReference type="InterPro" id="IPR051046">
    <property type="entry name" value="MurCDEF_CellWall_CoF430Synth"/>
</dbReference>